<dbReference type="InterPro" id="IPR016071">
    <property type="entry name" value="Staphylococal_nuclease_OB-fold"/>
</dbReference>
<dbReference type="HOGENOM" id="CLU_046484_6_0_5"/>
<dbReference type="RefSeq" id="WP_002968729.1">
    <property type="nucleotide sequence ID" value="NC_010742.1"/>
</dbReference>
<gene>
    <name evidence="3" type="ordered locus">BAbS19_I08300</name>
</gene>
<feature type="compositionally biased region" description="Basic residues" evidence="1">
    <location>
        <begin position="186"/>
        <end position="197"/>
    </location>
</feature>
<feature type="region of interest" description="Disordered" evidence="1">
    <location>
        <begin position="171"/>
        <end position="197"/>
    </location>
</feature>
<dbReference type="SMART" id="SM00318">
    <property type="entry name" value="SNc"/>
    <property type="match status" value="1"/>
</dbReference>
<evidence type="ECO:0000313" key="4">
    <source>
        <dbReference type="Proteomes" id="UP000002565"/>
    </source>
</evidence>
<dbReference type="GeneID" id="93016751"/>
<dbReference type="InterPro" id="IPR035437">
    <property type="entry name" value="SNase_OB-fold_sf"/>
</dbReference>
<accession>A0A0F6AQE6</accession>
<dbReference type="SUPFAM" id="SSF50199">
    <property type="entry name" value="Staphylococcal nuclease"/>
    <property type="match status" value="1"/>
</dbReference>
<protein>
    <submittedName>
        <fullName evidence="3">Nuclease domain protein</fullName>
    </submittedName>
</protein>
<dbReference type="KEGG" id="bmc:BAbS19_I08300"/>
<organism evidence="3 4">
    <name type="scientific">Brucella abortus (strain S19)</name>
    <dbReference type="NCBI Taxonomy" id="430066"/>
    <lineage>
        <taxon>Bacteria</taxon>
        <taxon>Pseudomonadati</taxon>
        <taxon>Pseudomonadota</taxon>
        <taxon>Alphaproteobacteria</taxon>
        <taxon>Hyphomicrobiales</taxon>
        <taxon>Brucellaceae</taxon>
        <taxon>Brucella/Ochrobactrum group</taxon>
        <taxon>Brucella</taxon>
    </lineage>
</organism>
<dbReference type="Proteomes" id="UP000002565">
    <property type="component" value="Chromosome 1"/>
</dbReference>
<dbReference type="PANTHER" id="PTHR12302">
    <property type="entry name" value="EBNA2 BINDING PROTEIN P100"/>
    <property type="match status" value="1"/>
</dbReference>
<feature type="domain" description="TNase-like" evidence="2">
    <location>
        <begin position="67"/>
        <end position="177"/>
    </location>
</feature>
<evidence type="ECO:0000256" key="1">
    <source>
        <dbReference type="SAM" id="MobiDB-lite"/>
    </source>
</evidence>
<dbReference type="Gene3D" id="2.40.50.90">
    <property type="match status" value="1"/>
</dbReference>
<dbReference type="PROSITE" id="PS50830">
    <property type="entry name" value="TNASE_3"/>
    <property type="match status" value="1"/>
</dbReference>
<feature type="compositionally biased region" description="Basic and acidic residues" evidence="1">
    <location>
        <begin position="171"/>
        <end position="185"/>
    </location>
</feature>
<dbReference type="Pfam" id="PF00565">
    <property type="entry name" value="SNase"/>
    <property type="match status" value="1"/>
</dbReference>
<reference evidence="3 4" key="1">
    <citation type="journal article" date="2008" name="PLoS ONE">
        <title>Genome sequence of Brucella abortus vaccine strain S19 compared to virulent strains yields candidate virulence genes.</title>
        <authorList>
            <person name="Crasta O.R."/>
            <person name="Folkerts O."/>
            <person name="Fei Z."/>
            <person name="Mane S.P."/>
            <person name="Evans C."/>
            <person name="Martino-Catt S."/>
            <person name="Bricker B."/>
            <person name="Yu G."/>
            <person name="Du L."/>
            <person name="Sobral B.W."/>
        </authorList>
    </citation>
    <scope>NUCLEOTIDE SEQUENCE [LARGE SCALE GENOMIC DNA]</scope>
    <source>
        <strain evidence="3 4">S19</strain>
    </source>
</reference>
<name>A0A0F6AQE6_BRUA1</name>
<evidence type="ECO:0000259" key="2">
    <source>
        <dbReference type="PROSITE" id="PS50830"/>
    </source>
</evidence>
<dbReference type="PANTHER" id="PTHR12302:SF26">
    <property type="entry name" value="BLR1266 PROTEIN"/>
    <property type="match status" value="1"/>
</dbReference>
<sequence>MIHPKEGGNASIYAPIQAYFPRTSQKKNWRVFKHPLDFTSFFILGMLIFHLPANQPDRNEPSGRPYIIDGDTVVLGKTHIRLKGIDAPEIGQSCEGAHGTYDCGGEARNKLRARIGRASIRCESSGRDRYDRVLARCFLGETDLNQWMVQEGWAVSYGNYQRDEADARRDKRGIWAGKFERPSRWRKEHPHPNRKQP</sequence>
<evidence type="ECO:0000313" key="3">
    <source>
        <dbReference type="EMBL" id="ACD72351.1"/>
    </source>
</evidence>
<dbReference type="EMBL" id="CP000887">
    <property type="protein sequence ID" value="ACD72351.1"/>
    <property type="molecule type" value="Genomic_DNA"/>
</dbReference>
<proteinExistence type="predicted"/>
<dbReference type="AlphaFoldDB" id="A0A0F6AQE6"/>